<reference evidence="10" key="2">
    <citation type="submission" date="2011-06" db="EMBL/GenBank/DDBJ databases">
        <title>The complete genome of Flexistipes sinusarabici DSM 4947.</title>
        <authorList>
            <person name="Lucas S."/>
            <person name="Han J."/>
            <person name="Lapidus A."/>
            <person name="Bruce D."/>
            <person name="Goodwin L."/>
            <person name="Pitluck S."/>
            <person name="Peters L."/>
            <person name="Kyrpides N."/>
            <person name="Mavromatis K."/>
            <person name="Ivanova N."/>
            <person name="Mikhailova N."/>
            <person name="Chertkov O."/>
            <person name="Detter J.C."/>
            <person name="Tapia R."/>
            <person name="Han C."/>
            <person name="Land M."/>
            <person name="Hauser L."/>
            <person name="Markowitz V."/>
            <person name="Cheng J.-F."/>
            <person name="Hugenholtz P."/>
            <person name="Woyke T."/>
            <person name="Wu D."/>
            <person name="Spring S."/>
            <person name="Schroeder M."/>
            <person name="Brambilla E."/>
            <person name="Klenk H.-P."/>
            <person name="Eisen J.A."/>
        </authorList>
    </citation>
    <scope>NUCLEOTIDE SEQUENCE [LARGE SCALE GENOMIC DNA]</scope>
    <source>
        <strain evidence="10">DSM 4947 / MAS 10</strain>
    </source>
</reference>
<dbReference type="GO" id="GO:0009088">
    <property type="term" value="P:threonine biosynthetic process"/>
    <property type="evidence" value="ECO:0007669"/>
    <property type="project" value="UniProtKB-UniRule"/>
</dbReference>
<dbReference type="PANTHER" id="PTHR42690:SF1">
    <property type="entry name" value="THREONINE SYNTHASE-LIKE 2"/>
    <property type="match status" value="1"/>
</dbReference>
<dbReference type="EMBL" id="CP002858">
    <property type="protein sequence ID" value="AEI13775.1"/>
    <property type="molecule type" value="Genomic_DNA"/>
</dbReference>
<evidence type="ECO:0000256" key="2">
    <source>
        <dbReference type="ARBA" id="ARBA00005517"/>
    </source>
</evidence>
<proteinExistence type="inferred from homology"/>
<keyword evidence="3 6" id="KW-0663">Pyridoxal phosphate</keyword>
<evidence type="ECO:0000259" key="8">
    <source>
        <dbReference type="Pfam" id="PF14821"/>
    </source>
</evidence>
<dbReference type="Pfam" id="PF14821">
    <property type="entry name" value="Thr_synth_N"/>
    <property type="match status" value="1"/>
</dbReference>
<dbReference type="InterPro" id="IPR004450">
    <property type="entry name" value="Thr_synthase-like"/>
</dbReference>
<reference evidence="9 10" key="1">
    <citation type="journal article" date="2011" name="Stand. Genomic Sci.">
        <title>Genome sequence of the moderately thermophilic halophile Flexistipes sinusarabici strain (MAS10).</title>
        <authorList>
            <person name="Lapidus A."/>
            <person name="Chertkov O."/>
            <person name="Nolan M."/>
            <person name="Lucas S."/>
            <person name="Hammon N."/>
            <person name="Deshpande S."/>
            <person name="Cheng J.F."/>
            <person name="Tapia R."/>
            <person name="Han C."/>
            <person name="Goodwin L."/>
            <person name="Pitluck S."/>
            <person name="Liolios K."/>
            <person name="Pagani I."/>
            <person name="Ivanova N."/>
            <person name="Huntemann M."/>
            <person name="Mavromatis K."/>
            <person name="Mikhailova N."/>
            <person name="Pati A."/>
            <person name="Chen A."/>
            <person name="Palaniappan K."/>
            <person name="Land M."/>
            <person name="Hauser L."/>
            <person name="Brambilla E.M."/>
            <person name="Rohde M."/>
            <person name="Abt B."/>
            <person name="Spring S."/>
            <person name="Goker M."/>
            <person name="Bristow J."/>
            <person name="Eisen J.A."/>
            <person name="Markowitz V."/>
            <person name="Hugenholtz P."/>
            <person name="Kyrpides N.C."/>
            <person name="Klenk H.P."/>
            <person name="Woyke T."/>
        </authorList>
    </citation>
    <scope>NUCLEOTIDE SEQUENCE [LARGE SCALE GENOMIC DNA]</scope>
    <source>
        <strain evidence="10">DSM 4947 / MAS 10</strain>
    </source>
</reference>
<evidence type="ECO:0000256" key="3">
    <source>
        <dbReference type="ARBA" id="ARBA00022898"/>
    </source>
</evidence>
<keyword evidence="10" id="KW-1185">Reference proteome</keyword>
<evidence type="ECO:0000259" key="7">
    <source>
        <dbReference type="Pfam" id="PF00291"/>
    </source>
</evidence>
<organism evidence="9 10">
    <name type="scientific">Flexistipes sinusarabici (strain ATCC 49648 / DSM 4947 / MAS 10)</name>
    <dbReference type="NCBI Taxonomy" id="717231"/>
    <lineage>
        <taxon>Bacteria</taxon>
        <taxon>Pseudomonadati</taxon>
        <taxon>Deferribacterota</taxon>
        <taxon>Deferribacteres</taxon>
        <taxon>Deferribacterales</taxon>
        <taxon>Flexistipitaceae</taxon>
        <taxon>Flexistipes</taxon>
    </lineage>
</organism>
<evidence type="ECO:0000256" key="5">
    <source>
        <dbReference type="NCBIfam" id="TIGR00260"/>
    </source>
</evidence>
<dbReference type="GO" id="GO:0004795">
    <property type="term" value="F:threonine synthase activity"/>
    <property type="evidence" value="ECO:0007669"/>
    <property type="project" value="UniProtKB-UniRule"/>
</dbReference>
<gene>
    <name evidence="9" type="ordered locus">Flexsi_0079</name>
</gene>
<comment type="cofactor">
    <cofactor evidence="1 6">
        <name>pyridoxal 5'-phosphate</name>
        <dbReference type="ChEBI" id="CHEBI:597326"/>
    </cofactor>
</comment>
<evidence type="ECO:0000313" key="10">
    <source>
        <dbReference type="Proteomes" id="UP000006621"/>
    </source>
</evidence>
<keyword evidence="4 9" id="KW-0456">Lyase</keyword>
<dbReference type="PANTHER" id="PTHR42690">
    <property type="entry name" value="THREONINE SYNTHASE FAMILY MEMBER"/>
    <property type="match status" value="1"/>
</dbReference>
<dbReference type="CDD" id="cd01560">
    <property type="entry name" value="Thr-synth_2"/>
    <property type="match status" value="1"/>
</dbReference>
<dbReference type="eggNOG" id="COG0498">
    <property type="taxonomic scope" value="Bacteria"/>
</dbReference>
<feature type="modified residue" description="N6-(pyridoxal phosphate)lysine" evidence="6">
    <location>
        <position position="110"/>
    </location>
</feature>
<sequence>MKYKSTRGGVQGISFKDAVMMGLAEDGGLLVPENLPAADIGYLHSCACKSYESLAFEIFKLFADDIEEETLWEIVKESYANFDSGEIVPVVHKDRIYVAELFHGPTYAFKDIALQFLGNLFEHILKERSEKMNILGATSGDTGSAAIYGVKGKDNINIFILHPSGKVSPVQELQMTTVKSENVFNIAVKGSFDDCQAIVKNLFSDLEFKSKYNLGAVNSINWARILAQIVYYFYIYFRICDEKSNGGKNLRFVVPTGNFGNILAGFYARRMGLPIDKLVLATNENNILHRMISYGDYSVKDVVQTYSPSMDIQLSSNLERYLYYLYEEDSETLDKKMKELNDERRIHFTEEEINKIRSVFLSQESSNEETLSTIRNFYNSTQYILDPHTACGVKAAENFMAKDNCIYVCLATAHPAKFPDAVYKAIGKYPERPEGICKLNDLEKQSYVLNNNTDEVKYFIKNILEEGDKNAG</sequence>
<dbReference type="SUPFAM" id="SSF53686">
    <property type="entry name" value="Tryptophan synthase beta subunit-like PLP-dependent enzymes"/>
    <property type="match status" value="1"/>
</dbReference>
<dbReference type="InterPro" id="IPR001926">
    <property type="entry name" value="TrpB-like_PALP"/>
</dbReference>
<dbReference type="RefSeq" id="WP_013885289.1">
    <property type="nucleotide sequence ID" value="NC_015672.1"/>
</dbReference>
<dbReference type="EC" id="4.2.3.1" evidence="5"/>
<dbReference type="Gene3D" id="3.90.1380.10">
    <property type="entry name" value="Threonine synthase, N-terminal domain"/>
    <property type="match status" value="1"/>
</dbReference>
<dbReference type="HOGENOM" id="CLU_015170_1_0_0"/>
<evidence type="ECO:0000256" key="1">
    <source>
        <dbReference type="ARBA" id="ARBA00001933"/>
    </source>
</evidence>
<dbReference type="InterPro" id="IPR029144">
    <property type="entry name" value="Thr_synth_N"/>
</dbReference>
<dbReference type="KEGG" id="fsi:Flexsi_0079"/>
<evidence type="ECO:0000256" key="6">
    <source>
        <dbReference type="PIRSR" id="PIRSR604450-51"/>
    </source>
</evidence>
<dbReference type="OrthoDB" id="9763107at2"/>
<protein>
    <recommendedName>
        <fullName evidence="5">Threonine synthase</fullName>
        <ecNumber evidence="5">4.2.3.1</ecNumber>
    </recommendedName>
</protein>
<dbReference type="Pfam" id="PF00291">
    <property type="entry name" value="PALP"/>
    <property type="match status" value="1"/>
</dbReference>
<feature type="domain" description="Threonine synthase N-terminal" evidence="8">
    <location>
        <begin position="2"/>
        <end position="79"/>
    </location>
</feature>
<dbReference type="InterPro" id="IPR051166">
    <property type="entry name" value="Threonine_Synthase"/>
</dbReference>
<name>F8E6Y9_FLESM</name>
<dbReference type="Proteomes" id="UP000006621">
    <property type="component" value="Chromosome"/>
</dbReference>
<dbReference type="Gene3D" id="3.40.50.1100">
    <property type="match status" value="2"/>
</dbReference>
<dbReference type="STRING" id="717231.Flexsi_0079"/>
<evidence type="ECO:0000313" key="9">
    <source>
        <dbReference type="EMBL" id="AEI13775.1"/>
    </source>
</evidence>
<dbReference type="NCBIfam" id="TIGR00260">
    <property type="entry name" value="thrC"/>
    <property type="match status" value="1"/>
</dbReference>
<comment type="similarity">
    <text evidence="2">Belongs to the threonine synthase family.</text>
</comment>
<dbReference type="InterPro" id="IPR036052">
    <property type="entry name" value="TrpB-like_PALP_sf"/>
</dbReference>
<accession>F8E6Y9</accession>
<dbReference type="InterPro" id="IPR037158">
    <property type="entry name" value="Thr_synth_N_sf"/>
</dbReference>
<feature type="domain" description="Tryptophan synthase beta chain-like PALP" evidence="7">
    <location>
        <begin position="95"/>
        <end position="321"/>
    </location>
</feature>
<dbReference type="AlphaFoldDB" id="F8E6Y9"/>
<dbReference type="Pfam" id="PF24857">
    <property type="entry name" value="THR4_C"/>
    <property type="match status" value="1"/>
</dbReference>
<evidence type="ECO:0000256" key="4">
    <source>
        <dbReference type="ARBA" id="ARBA00023239"/>
    </source>
</evidence>